<dbReference type="AlphaFoldDB" id="A0AAD7N3C2"/>
<accession>A0AAD7N3C2</accession>
<dbReference type="EMBL" id="JARKIB010000086">
    <property type="protein sequence ID" value="KAJ7744602.1"/>
    <property type="molecule type" value="Genomic_DNA"/>
</dbReference>
<comment type="caution">
    <text evidence="1">The sequence shown here is derived from an EMBL/GenBank/DDBJ whole genome shotgun (WGS) entry which is preliminary data.</text>
</comment>
<protein>
    <submittedName>
        <fullName evidence="1">Uncharacterized protein</fullName>
    </submittedName>
</protein>
<reference evidence="1" key="1">
    <citation type="submission" date="2023-03" db="EMBL/GenBank/DDBJ databases">
        <title>Massive genome expansion in bonnet fungi (Mycena s.s.) driven by repeated elements and novel gene families across ecological guilds.</title>
        <authorList>
            <consortium name="Lawrence Berkeley National Laboratory"/>
            <person name="Harder C.B."/>
            <person name="Miyauchi S."/>
            <person name="Viragh M."/>
            <person name="Kuo A."/>
            <person name="Thoen E."/>
            <person name="Andreopoulos B."/>
            <person name="Lu D."/>
            <person name="Skrede I."/>
            <person name="Drula E."/>
            <person name="Henrissat B."/>
            <person name="Morin E."/>
            <person name="Kohler A."/>
            <person name="Barry K."/>
            <person name="LaButti K."/>
            <person name="Morin E."/>
            <person name="Salamov A."/>
            <person name="Lipzen A."/>
            <person name="Mereny Z."/>
            <person name="Hegedus B."/>
            <person name="Baldrian P."/>
            <person name="Stursova M."/>
            <person name="Weitz H."/>
            <person name="Taylor A."/>
            <person name="Grigoriev I.V."/>
            <person name="Nagy L.G."/>
            <person name="Martin F."/>
            <person name="Kauserud H."/>
        </authorList>
    </citation>
    <scope>NUCLEOTIDE SEQUENCE</scope>
    <source>
        <strain evidence="1">CBHHK182m</strain>
    </source>
</reference>
<name>A0AAD7N3C2_9AGAR</name>
<sequence length="231" mass="25871">MTVGVRADIHPFLSECGGMRRNPRGMVQITTKISAYSHRNAAECSGIHREWVKFLHKYFQPFPVESAGTRWATISLKSVIPIGPALDASGTRCRPLPISRLPPPPILLGKRGRKTSKQALIRRITDSAHHDRLIQTFLCSAATDKHVIVPAIVFVVNCSIEYYLILLNSLEGKRNPDYVQFKLGFLTTGLAQQKPWTWRIRNFARGAVLAKTQCSPKGHAGFEREEADDNI</sequence>
<proteinExistence type="predicted"/>
<organism evidence="1 2">
    <name type="scientific">Mycena metata</name>
    <dbReference type="NCBI Taxonomy" id="1033252"/>
    <lineage>
        <taxon>Eukaryota</taxon>
        <taxon>Fungi</taxon>
        <taxon>Dikarya</taxon>
        <taxon>Basidiomycota</taxon>
        <taxon>Agaricomycotina</taxon>
        <taxon>Agaricomycetes</taxon>
        <taxon>Agaricomycetidae</taxon>
        <taxon>Agaricales</taxon>
        <taxon>Marasmiineae</taxon>
        <taxon>Mycenaceae</taxon>
        <taxon>Mycena</taxon>
    </lineage>
</organism>
<gene>
    <name evidence="1" type="ORF">B0H16DRAFT_1463105</name>
</gene>
<keyword evidence="2" id="KW-1185">Reference proteome</keyword>
<evidence type="ECO:0000313" key="2">
    <source>
        <dbReference type="Proteomes" id="UP001215598"/>
    </source>
</evidence>
<evidence type="ECO:0000313" key="1">
    <source>
        <dbReference type="EMBL" id="KAJ7744602.1"/>
    </source>
</evidence>
<dbReference type="Proteomes" id="UP001215598">
    <property type="component" value="Unassembled WGS sequence"/>
</dbReference>